<reference evidence="1" key="1">
    <citation type="submission" date="2021-06" db="EMBL/GenBank/DDBJ databases">
        <authorList>
            <person name="Kallberg Y."/>
            <person name="Tangrot J."/>
            <person name="Rosling A."/>
        </authorList>
    </citation>
    <scope>NUCLEOTIDE SEQUENCE</scope>
    <source>
        <strain evidence="1">FL966</strain>
    </source>
</reference>
<protein>
    <submittedName>
        <fullName evidence="1">289_t:CDS:1</fullName>
    </submittedName>
</protein>
<organism evidence="1 2">
    <name type="scientific">Cetraspora pellucida</name>
    <dbReference type="NCBI Taxonomy" id="1433469"/>
    <lineage>
        <taxon>Eukaryota</taxon>
        <taxon>Fungi</taxon>
        <taxon>Fungi incertae sedis</taxon>
        <taxon>Mucoromycota</taxon>
        <taxon>Glomeromycotina</taxon>
        <taxon>Glomeromycetes</taxon>
        <taxon>Diversisporales</taxon>
        <taxon>Gigasporaceae</taxon>
        <taxon>Cetraspora</taxon>
    </lineage>
</organism>
<name>A0A9N9CMQ8_9GLOM</name>
<evidence type="ECO:0000313" key="2">
    <source>
        <dbReference type="Proteomes" id="UP000789759"/>
    </source>
</evidence>
<evidence type="ECO:0000313" key="1">
    <source>
        <dbReference type="EMBL" id="CAG8607472.1"/>
    </source>
</evidence>
<gene>
    <name evidence="1" type="ORF">CPELLU_LOCUS7290</name>
</gene>
<comment type="caution">
    <text evidence="1">The sequence shown here is derived from an EMBL/GenBank/DDBJ whole genome shotgun (WGS) entry which is preliminary data.</text>
</comment>
<dbReference type="AlphaFoldDB" id="A0A9N9CMQ8"/>
<accession>A0A9N9CMQ8</accession>
<sequence length="85" mass="9858">MSQDDYKISEDLFQVNTISENLTQESSNLLSERLPQESFNVLLEGSSQDIDLDDLNTVFDDNLDLQEDIEFIDEPEILDIEMEKK</sequence>
<dbReference type="EMBL" id="CAJVQA010004828">
    <property type="protein sequence ID" value="CAG8607472.1"/>
    <property type="molecule type" value="Genomic_DNA"/>
</dbReference>
<proteinExistence type="predicted"/>
<dbReference type="Proteomes" id="UP000789759">
    <property type="component" value="Unassembled WGS sequence"/>
</dbReference>
<keyword evidence="2" id="KW-1185">Reference proteome</keyword>
<dbReference type="OrthoDB" id="10526078at2759"/>